<dbReference type="SMART" id="SM01087">
    <property type="entry name" value="COG6"/>
    <property type="match status" value="1"/>
</dbReference>
<accession>A0A7S3L8J5</accession>
<dbReference type="AlphaFoldDB" id="A0A7S3L8J5"/>
<dbReference type="GO" id="GO:0017119">
    <property type="term" value="C:Golgi transport complex"/>
    <property type="evidence" value="ECO:0007669"/>
    <property type="project" value="InterPro"/>
</dbReference>
<dbReference type="EMBL" id="HBIM01013481">
    <property type="protein sequence ID" value="CAE0413660.1"/>
    <property type="molecule type" value="Transcribed_RNA"/>
</dbReference>
<feature type="compositionally biased region" description="Basic and acidic residues" evidence="1">
    <location>
        <begin position="399"/>
        <end position="423"/>
    </location>
</feature>
<dbReference type="Pfam" id="PF20653">
    <property type="entry name" value="COG6_C"/>
    <property type="match status" value="1"/>
</dbReference>
<dbReference type="InterPro" id="IPR048369">
    <property type="entry name" value="COG6_C"/>
</dbReference>
<dbReference type="PANTHER" id="PTHR21506:SF0">
    <property type="entry name" value="CONSERVED OLIGOMERIC GOLGI COMPLEX SUBUNIT 6"/>
    <property type="match status" value="1"/>
</dbReference>
<dbReference type="PANTHER" id="PTHR21506">
    <property type="entry name" value="COMPONENT OF OLIGOMERIC GOLGI COMPLEX 6"/>
    <property type="match status" value="1"/>
</dbReference>
<evidence type="ECO:0000259" key="2">
    <source>
        <dbReference type="Pfam" id="PF20653"/>
    </source>
</evidence>
<evidence type="ECO:0000256" key="1">
    <source>
        <dbReference type="SAM" id="MobiDB-lite"/>
    </source>
</evidence>
<sequence length="782" mass="86310">MSATETSSSAQPSSILSDKVQRALQVRVDTPAMKAALEALGQLQDSSSDMDTFHQLDARSVRHAIEYDALQQALLLQKELQNLRDKTRQLREGIAETTLIAHRVKEAIHTDAMRPKNSTTSMITSGERRELLATETAVVAGPSTGLKAEEDLAAALADAFSRRDLARQRLDAVQQFLETFDLSEEDSRLLDHYNFEDIGGTKAVGNLASSAPDGLAFLEALERVREIRQALTQTLGDGRHDSESRSGLGASSALRMMEGLAQKQERAYERLYHWLQVHLQLFGKGRLHDDSVMMEDDDETMDQALQHPFVQRSLYTLRHVTAFYRHTLELIAGRRRQDETRRFLLALTAGYGGAPPMERLAHDSVAYTGDMLAFCFRAFSAEADVARVLIHYHPGQQEEEAKSIEEDKEKKKKSDSSTKKSDNEYSGEQPLSSSAFLSTSMSGMARPLKSRVLQVVATLARRPDENEVESDDGMDDFDEEGAVVRHKITQIYEICGLLLFYISAMEKTFNKLKVVDEKAGLSSEENDALIDQLISCLNEASRSFEVTVRVYCAMLAQLSSQTGESESSLGNALMVMIAEVRLTSPGFAQDVNCPTECRTQLSMEWVTETVLEAAMTSCQVLDDTIALKQTVTAAKKAGLAVVTAEKLDEEIEKTEAKLIDALVEVETSKVLDLCGLGPLAGAWQQWKVTPEGGEMASFGGLSADDVEASMKDFYASLFSPPLPSLESAVKDPVMRRLARSKIASNVCQTYAELYEDMQTSGGYEDLSVLGHTPDQVKTLFSA</sequence>
<feature type="domain" description="Conserved Oligomeric Golgi complex subunit 6 C-terminal" evidence="2">
    <location>
        <begin position="252"/>
        <end position="779"/>
    </location>
</feature>
<reference evidence="3" key="1">
    <citation type="submission" date="2021-01" db="EMBL/GenBank/DDBJ databases">
        <authorList>
            <person name="Corre E."/>
            <person name="Pelletier E."/>
            <person name="Niang G."/>
            <person name="Scheremetjew M."/>
            <person name="Finn R."/>
            <person name="Kale V."/>
            <person name="Holt S."/>
            <person name="Cochrane G."/>
            <person name="Meng A."/>
            <person name="Brown T."/>
            <person name="Cohen L."/>
        </authorList>
    </citation>
    <scope>NUCLEOTIDE SEQUENCE</scope>
    <source>
        <strain evidence="3">CCMP127</strain>
    </source>
</reference>
<dbReference type="GO" id="GO:0006891">
    <property type="term" value="P:intra-Golgi vesicle-mediated transport"/>
    <property type="evidence" value="ECO:0007669"/>
    <property type="project" value="InterPro"/>
</dbReference>
<protein>
    <recommendedName>
        <fullName evidence="2">Conserved Oligomeric Golgi complex subunit 6 C-terminal domain-containing protein</fullName>
    </recommendedName>
</protein>
<organism evidence="3">
    <name type="scientific">Amphora coffeiformis</name>
    <dbReference type="NCBI Taxonomy" id="265554"/>
    <lineage>
        <taxon>Eukaryota</taxon>
        <taxon>Sar</taxon>
        <taxon>Stramenopiles</taxon>
        <taxon>Ochrophyta</taxon>
        <taxon>Bacillariophyta</taxon>
        <taxon>Bacillariophyceae</taxon>
        <taxon>Bacillariophycidae</taxon>
        <taxon>Thalassiophysales</taxon>
        <taxon>Catenulaceae</taxon>
        <taxon>Amphora</taxon>
    </lineage>
</organism>
<dbReference type="InterPro" id="IPR010490">
    <property type="entry name" value="COG6"/>
</dbReference>
<evidence type="ECO:0000313" key="3">
    <source>
        <dbReference type="EMBL" id="CAE0413660.1"/>
    </source>
</evidence>
<feature type="region of interest" description="Disordered" evidence="1">
    <location>
        <begin position="397"/>
        <end position="432"/>
    </location>
</feature>
<proteinExistence type="predicted"/>
<gene>
    <name evidence="3" type="ORF">ACOF00016_LOCUS10911</name>
</gene>
<name>A0A7S3L8J5_9STRA</name>